<dbReference type="GO" id="GO:0007608">
    <property type="term" value="P:sensory perception of smell"/>
    <property type="evidence" value="ECO:0007669"/>
    <property type="project" value="UniProtKB-KW"/>
</dbReference>
<keyword evidence="9" id="KW-1015">Disulfide bond</keyword>
<evidence type="ECO:0000256" key="5">
    <source>
        <dbReference type="ARBA" id="ARBA00022692"/>
    </source>
</evidence>
<reference evidence="14" key="1">
    <citation type="journal article" date="2015" name="BMC Genomics">
        <title>Candidate chemosensory genes identified in Colaphellus bowringi by antennal transcriptome analysis.</title>
        <authorList>
            <person name="Li X.M."/>
            <person name="Zhu X.Y."/>
            <person name="Wang Z.Q."/>
            <person name="Wang Y."/>
            <person name="He P."/>
            <person name="Chen G."/>
            <person name="Sun L."/>
            <person name="Deng D.G."/>
            <person name="Zhang Y.N."/>
        </authorList>
    </citation>
    <scope>NUCLEOTIDE SEQUENCE</scope>
</reference>
<dbReference type="EMBL" id="KT381536">
    <property type="protein sequence ID" value="ALR72542.1"/>
    <property type="molecule type" value="mRNA"/>
</dbReference>
<evidence type="ECO:0000313" key="14">
    <source>
        <dbReference type="EMBL" id="ALR72542.1"/>
    </source>
</evidence>
<evidence type="ECO:0000256" key="1">
    <source>
        <dbReference type="ARBA" id="ARBA00004651"/>
    </source>
</evidence>
<keyword evidence="7 13" id="KW-1133">Transmembrane helix</keyword>
<evidence type="ECO:0000256" key="10">
    <source>
        <dbReference type="ARBA" id="ARBA00023170"/>
    </source>
</evidence>
<accession>A0A0S3J446</accession>
<evidence type="ECO:0000256" key="11">
    <source>
        <dbReference type="ARBA" id="ARBA00023180"/>
    </source>
</evidence>
<organism evidence="14">
    <name type="scientific">Colaphellus bowringi</name>
    <dbReference type="NCBI Taxonomy" id="561076"/>
    <lineage>
        <taxon>Eukaryota</taxon>
        <taxon>Metazoa</taxon>
        <taxon>Ecdysozoa</taxon>
        <taxon>Arthropoda</taxon>
        <taxon>Hexapoda</taxon>
        <taxon>Insecta</taxon>
        <taxon>Pterygota</taxon>
        <taxon>Neoptera</taxon>
        <taxon>Endopterygota</taxon>
        <taxon>Coleoptera</taxon>
        <taxon>Polyphaga</taxon>
        <taxon>Cucujiformia</taxon>
        <taxon>Chrysomeloidea</taxon>
        <taxon>Chrysomelidae</taxon>
        <taxon>Chrysomelinae</taxon>
        <taxon>Chrysomelini</taxon>
        <taxon>Colaphellus</taxon>
    </lineage>
</organism>
<keyword evidence="4" id="KW-0716">Sensory transduction</keyword>
<dbReference type="PANTHER" id="PTHR11923">
    <property type="entry name" value="SCAVENGER RECEPTOR CLASS B TYPE-1 SR-B1"/>
    <property type="match status" value="1"/>
</dbReference>
<dbReference type="GO" id="GO:0005737">
    <property type="term" value="C:cytoplasm"/>
    <property type="evidence" value="ECO:0007669"/>
    <property type="project" value="TreeGrafter"/>
</dbReference>
<evidence type="ECO:0000256" key="3">
    <source>
        <dbReference type="ARBA" id="ARBA00022475"/>
    </source>
</evidence>
<dbReference type="PRINTS" id="PR01609">
    <property type="entry name" value="CD36FAMILY"/>
</dbReference>
<comment type="subcellular location">
    <subcellularLocation>
        <location evidence="1">Cell membrane</location>
        <topology evidence="1">Multi-pass membrane protein</topology>
    </subcellularLocation>
</comment>
<evidence type="ECO:0000256" key="2">
    <source>
        <dbReference type="ARBA" id="ARBA00010532"/>
    </source>
</evidence>
<keyword evidence="6" id="KW-0552">Olfaction</keyword>
<comment type="similarity">
    <text evidence="2">Belongs to the CD36 family.</text>
</comment>
<evidence type="ECO:0000256" key="4">
    <source>
        <dbReference type="ARBA" id="ARBA00022606"/>
    </source>
</evidence>
<dbReference type="GO" id="GO:0005886">
    <property type="term" value="C:plasma membrane"/>
    <property type="evidence" value="ECO:0007669"/>
    <property type="project" value="UniProtKB-SubCell"/>
</dbReference>
<keyword evidence="10" id="KW-0675">Receptor</keyword>
<dbReference type="PANTHER" id="PTHR11923:SF69">
    <property type="entry name" value="SENSORY NEURON MEMBRANE PROTEIN 1"/>
    <property type="match status" value="1"/>
</dbReference>
<feature type="transmembrane region" description="Helical" evidence="13">
    <location>
        <begin position="7"/>
        <end position="26"/>
    </location>
</feature>
<dbReference type="GO" id="GO:0005044">
    <property type="term" value="F:scavenger receptor activity"/>
    <property type="evidence" value="ECO:0007669"/>
    <property type="project" value="TreeGrafter"/>
</dbReference>
<evidence type="ECO:0000256" key="12">
    <source>
        <dbReference type="SAM" id="MobiDB-lite"/>
    </source>
</evidence>
<dbReference type="AlphaFoldDB" id="A0A0S3J446"/>
<keyword evidence="11" id="KW-0325">Glycoprotein</keyword>
<evidence type="ECO:0000256" key="6">
    <source>
        <dbReference type="ARBA" id="ARBA00022725"/>
    </source>
</evidence>
<reference evidence="14" key="2">
    <citation type="submission" date="2015-08" db="EMBL/GenBank/DDBJ databases">
        <authorList>
            <person name="Babu N.S."/>
            <person name="Beckwith C.J."/>
            <person name="Beseler K.G."/>
            <person name="Brison A."/>
            <person name="Carone J.V."/>
            <person name="Caskin T.P."/>
            <person name="Diamond M."/>
            <person name="Durham M.E."/>
            <person name="Foxe J.M."/>
            <person name="Go M."/>
            <person name="Henderson B.A."/>
            <person name="Jones I.B."/>
            <person name="McGettigan J.A."/>
            <person name="Micheletti S.J."/>
            <person name="Nasrallah M.E."/>
            <person name="Ortiz D."/>
            <person name="Piller C.R."/>
            <person name="Privatt S.R."/>
            <person name="Schneider S.L."/>
            <person name="Sharp S."/>
            <person name="Smith T.C."/>
            <person name="Stanton J.D."/>
            <person name="Ullery H.E."/>
            <person name="Wilson R.J."/>
            <person name="Serrano M.G."/>
            <person name="Buck G."/>
            <person name="Lee V."/>
            <person name="Wang Y."/>
            <person name="Carvalho R."/>
            <person name="Voegtly L."/>
            <person name="Shi R."/>
            <person name="Duckworth R."/>
            <person name="Johnson A."/>
            <person name="Loviza R."/>
            <person name="Walstead R."/>
            <person name="Shah Z."/>
            <person name="Kiflezghi M."/>
            <person name="Wade K."/>
            <person name="Ball S.L."/>
            <person name="Bradley K.W."/>
            <person name="Asai D.J."/>
            <person name="Bowman C.A."/>
            <person name="Russell D.A."/>
            <person name="Pope W.H."/>
            <person name="Jacobs-Sera D."/>
            <person name="Hendrix R.W."/>
            <person name="Hatfull G.F."/>
        </authorList>
    </citation>
    <scope>NUCLEOTIDE SEQUENCE</scope>
</reference>
<keyword evidence="5 13" id="KW-0812">Transmembrane</keyword>
<evidence type="ECO:0000256" key="8">
    <source>
        <dbReference type="ARBA" id="ARBA00023136"/>
    </source>
</evidence>
<proteinExistence type="evidence at transcript level"/>
<keyword evidence="8 13" id="KW-0472">Membrane</keyword>
<dbReference type="Pfam" id="PF01130">
    <property type="entry name" value="CD36"/>
    <property type="match status" value="1"/>
</dbReference>
<sequence length="514" mass="57340">MRFPVKLAIGSISAFIFIILVGFVLFPRMITSKVKGMVNLAPGNEIRDMFIKVPFALSFKIYLFNVTNPMEIQSGEKPIVKEVGPFCYEEWKEKMNIEDKEEDDTISYNQKDTYLKKWWPGCRNGQEEVTIPHPLILGIVNTVARQKPGALSLINKAIKSIYSDPSSIFLTAKVDDILFDGVVINCNVSDFAGKALCGQLRTAEALTKVGEVEKFSLFSSKNATLQKRIKAYRGKKNHRDVGRIVEYNSSKMMDVWPTEECNSIEGTDGTIFPPLTKPGEGLFMFSPDLCRSLIAFFVRKSTYDGIPCGEFTADLGDMSKNEKEKCYCSTPETCLKKGMMDLYKCSGIPIYASFPHFYNSDTSYLKGVGGLSPNKTKHEIKILFESITGSPLYARKRLQFSMPLESTQKVELFKNFTGTVLPIFWIEEGVGLNRTYTGQLKSLFTLTKVVKVSKWLILIGSLGGLAAAGYLFFKVDGRADITPVHEIRRHESKSGSTVNGAGGHVLSGNGLEKY</sequence>
<evidence type="ECO:0000256" key="13">
    <source>
        <dbReference type="SAM" id="Phobius"/>
    </source>
</evidence>
<feature type="region of interest" description="Disordered" evidence="12">
    <location>
        <begin position="490"/>
        <end position="514"/>
    </location>
</feature>
<protein>
    <submittedName>
        <fullName evidence="14">Sensory neuron membrane protein SNMP1a</fullName>
    </submittedName>
</protein>
<name>A0A0S3J446_9CUCU</name>
<evidence type="ECO:0000256" key="7">
    <source>
        <dbReference type="ARBA" id="ARBA00022989"/>
    </source>
</evidence>
<evidence type="ECO:0000256" key="9">
    <source>
        <dbReference type="ARBA" id="ARBA00023157"/>
    </source>
</evidence>
<keyword evidence="3" id="KW-1003">Cell membrane</keyword>
<dbReference type="InterPro" id="IPR002159">
    <property type="entry name" value="CD36_fam"/>
</dbReference>